<protein>
    <submittedName>
        <fullName evidence="1">Uncharacterized protein</fullName>
    </submittedName>
</protein>
<proteinExistence type="predicted"/>
<dbReference type="Gene3D" id="3.10.450.50">
    <property type="match status" value="1"/>
</dbReference>
<dbReference type="SUPFAM" id="SSF54427">
    <property type="entry name" value="NTF2-like"/>
    <property type="match status" value="1"/>
</dbReference>
<dbReference type="PANTHER" id="PTHR34213:SF2">
    <property type="entry name" value="NUCLEAR TRANSPORT FACTOR 2 (NTF2) FAMILY PROTEIN"/>
    <property type="match status" value="1"/>
</dbReference>
<evidence type="ECO:0000313" key="1">
    <source>
        <dbReference type="EMBL" id="KAF6822943.1"/>
    </source>
</evidence>
<dbReference type="AlphaFoldDB" id="A0A8H6K1F2"/>
<dbReference type="PANTHER" id="PTHR34213">
    <property type="entry name" value="NUCLEAR TRANSPORT FACTOR 2 (NTF2) FAMILY PROTEIN"/>
    <property type="match status" value="1"/>
</dbReference>
<sequence length="267" mass="29500">MHSTTRHISKQIATHPETKNLAMQVQRNMASGTPSETAKAQAASDANAPTFESIGIKNTDIVQKSGVSLSQTQRVLVGSVLDLFEGNPTLKHLSLWSKNATFQDNITVAVGFDKYAAQWYGLPALFDPIRIQSHTVTSAGNPIELQLKNTYTVKGIKTEQTMESVVQIEVGDDGKIAKVSDRWNNELPEGAFSQVRESFGVSFSKAAWMVVGLLRQVGVAVFCRVSLWRPFWALRKLNAVSVPAFVKVPKDEEEDAKLKAEREKQKQ</sequence>
<gene>
    <name evidence="1" type="ORF">CPLU01_11696</name>
</gene>
<dbReference type="Proteomes" id="UP000654918">
    <property type="component" value="Unassembled WGS sequence"/>
</dbReference>
<reference evidence="1" key="1">
    <citation type="journal article" date="2020" name="Phytopathology">
        <title>Genome Sequence Resources of Colletotrichum truncatum, C. plurivorum, C. musicola, and C. sojae: Four Species Pathogenic to Soybean (Glycine max).</title>
        <authorList>
            <person name="Rogerio F."/>
            <person name="Boufleur T.R."/>
            <person name="Ciampi-Guillardi M."/>
            <person name="Sukno S.A."/>
            <person name="Thon M.R."/>
            <person name="Massola Junior N.S."/>
            <person name="Baroncelli R."/>
        </authorList>
    </citation>
    <scope>NUCLEOTIDE SEQUENCE</scope>
    <source>
        <strain evidence="1">LFN00145</strain>
    </source>
</reference>
<name>A0A8H6K1F2_9PEZI</name>
<organism evidence="1 2">
    <name type="scientific">Colletotrichum plurivorum</name>
    <dbReference type="NCBI Taxonomy" id="2175906"/>
    <lineage>
        <taxon>Eukaryota</taxon>
        <taxon>Fungi</taxon>
        <taxon>Dikarya</taxon>
        <taxon>Ascomycota</taxon>
        <taxon>Pezizomycotina</taxon>
        <taxon>Sordariomycetes</taxon>
        <taxon>Hypocreomycetidae</taxon>
        <taxon>Glomerellales</taxon>
        <taxon>Glomerellaceae</taxon>
        <taxon>Colletotrichum</taxon>
        <taxon>Colletotrichum orchidearum species complex</taxon>
    </lineage>
</organism>
<dbReference type="EMBL" id="WIGO01000224">
    <property type="protein sequence ID" value="KAF6822943.1"/>
    <property type="molecule type" value="Genomic_DNA"/>
</dbReference>
<keyword evidence="2" id="KW-1185">Reference proteome</keyword>
<dbReference type="InterPro" id="IPR032710">
    <property type="entry name" value="NTF2-like_dom_sf"/>
</dbReference>
<accession>A0A8H6K1F2</accession>
<evidence type="ECO:0000313" key="2">
    <source>
        <dbReference type="Proteomes" id="UP000654918"/>
    </source>
</evidence>
<comment type="caution">
    <text evidence="1">The sequence shown here is derived from an EMBL/GenBank/DDBJ whole genome shotgun (WGS) entry which is preliminary data.</text>
</comment>